<dbReference type="InterPro" id="IPR000488">
    <property type="entry name" value="Death_dom"/>
</dbReference>
<evidence type="ECO:0000256" key="7">
    <source>
        <dbReference type="SAM" id="Phobius"/>
    </source>
</evidence>
<evidence type="ECO:0000256" key="6">
    <source>
        <dbReference type="PROSITE-ProRule" id="PRU00206"/>
    </source>
</evidence>
<dbReference type="Gene3D" id="1.10.533.10">
    <property type="entry name" value="Death Domain, Fas"/>
    <property type="match status" value="1"/>
</dbReference>
<dbReference type="GeneID" id="113417192"/>
<dbReference type="GO" id="GO:0045121">
    <property type="term" value="C:membrane raft"/>
    <property type="evidence" value="ECO:0007669"/>
    <property type="project" value="TreeGrafter"/>
</dbReference>
<dbReference type="GO" id="GO:0043120">
    <property type="term" value="F:tumor necrosis factor binding"/>
    <property type="evidence" value="ECO:0007669"/>
    <property type="project" value="TreeGrafter"/>
</dbReference>
<evidence type="ECO:0000313" key="11">
    <source>
        <dbReference type="Proteomes" id="UP000504612"/>
    </source>
</evidence>
<keyword evidence="2 8" id="KW-0732">Signal</keyword>
<keyword evidence="5" id="KW-0325">Glycoprotein</keyword>
<dbReference type="GO" id="GO:0006954">
    <property type="term" value="P:inflammatory response"/>
    <property type="evidence" value="ECO:0007669"/>
    <property type="project" value="TreeGrafter"/>
</dbReference>
<evidence type="ECO:0000256" key="4">
    <source>
        <dbReference type="ARBA" id="ARBA00023157"/>
    </source>
</evidence>
<feature type="domain" description="TNFR-Cys" evidence="10">
    <location>
        <begin position="144"/>
        <end position="183"/>
    </location>
</feature>
<dbReference type="InterPro" id="IPR001368">
    <property type="entry name" value="TNFR/NGFR_Cys_rich_reg"/>
</dbReference>
<accession>A0A6J1UK05</accession>
<dbReference type="SMART" id="SM00005">
    <property type="entry name" value="DEATH"/>
    <property type="match status" value="1"/>
</dbReference>
<keyword evidence="7" id="KW-0472">Membrane</keyword>
<evidence type="ECO:0000256" key="3">
    <source>
        <dbReference type="ARBA" id="ARBA00022737"/>
    </source>
</evidence>
<keyword evidence="7" id="KW-0812">Transmembrane</keyword>
<feature type="repeat" description="TNFR-Cys" evidence="6">
    <location>
        <begin position="99"/>
        <end position="143"/>
    </location>
</feature>
<dbReference type="Pfam" id="PF00020">
    <property type="entry name" value="TNFR_c6"/>
    <property type="match status" value="2"/>
</dbReference>
<keyword evidence="4 6" id="KW-1015">Disulfide bond</keyword>
<dbReference type="InterPro" id="IPR033994">
    <property type="entry name" value="TNFRSF1A_death"/>
</dbReference>
<dbReference type="RefSeq" id="XP_026531227.1">
    <property type="nucleotide sequence ID" value="XM_026675442.1"/>
</dbReference>
<keyword evidence="11" id="KW-1185">Reference proteome</keyword>
<dbReference type="PROSITE" id="PS50017">
    <property type="entry name" value="DEATH_DOMAIN"/>
    <property type="match status" value="1"/>
</dbReference>
<dbReference type="SUPFAM" id="SSF47986">
    <property type="entry name" value="DEATH domain"/>
    <property type="match status" value="1"/>
</dbReference>
<comment type="caution">
    <text evidence="6">Lacks conserved residue(s) required for the propagation of feature annotation.</text>
</comment>
<dbReference type="SUPFAM" id="SSF57586">
    <property type="entry name" value="TNF receptor-like"/>
    <property type="match status" value="2"/>
</dbReference>
<dbReference type="GO" id="GO:0006915">
    <property type="term" value="P:apoptotic process"/>
    <property type="evidence" value="ECO:0007669"/>
    <property type="project" value="UniProtKB-KW"/>
</dbReference>
<dbReference type="CDD" id="cd10576">
    <property type="entry name" value="TNFRSF1A"/>
    <property type="match status" value="1"/>
</dbReference>
<proteinExistence type="predicted"/>
<keyword evidence="7" id="KW-1133">Transmembrane helix</keyword>
<evidence type="ECO:0000256" key="5">
    <source>
        <dbReference type="ARBA" id="ARBA00023180"/>
    </source>
</evidence>
<evidence type="ECO:0000256" key="1">
    <source>
        <dbReference type="ARBA" id="ARBA00022703"/>
    </source>
</evidence>
<feature type="signal peptide" evidence="8">
    <location>
        <begin position="1"/>
        <end position="28"/>
    </location>
</feature>
<feature type="disulfide bond" evidence="6">
    <location>
        <begin position="145"/>
        <end position="160"/>
    </location>
</feature>
<organism evidence="11 12">
    <name type="scientific">Notechis scutatus</name>
    <name type="common">mainland tiger snake</name>
    <dbReference type="NCBI Taxonomy" id="8663"/>
    <lineage>
        <taxon>Eukaryota</taxon>
        <taxon>Metazoa</taxon>
        <taxon>Chordata</taxon>
        <taxon>Craniata</taxon>
        <taxon>Vertebrata</taxon>
        <taxon>Euteleostomi</taxon>
        <taxon>Lepidosauria</taxon>
        <taxon>Squamata</taxon>
        <taxon>Bifurcata</taxon>
        <taxon>Unidentata</taxon>
        <taxon>Episquamata</taxon>
        <taxon>Toxicofera</taxon>
        <taxon>Serpentes</taxon>
        <taxon>Colubroidea</taxon>
        <taxon>Elapidae</taxon>
        <taxon>Hydrophiinae</taxon>
        <taxon>Notechis</taxon>
    </lineage>
</organism>
<dbReference type="CDD" id="cd08313">
    <property type="entry name" value="Death_TNFR1"/>
    <property type="match status" value="1"/>
</dbReference>
<keyword evidence="1" id="KW-0053">Apoptosis</keyword>
<gene>
    <name evidence="12" type="primary">LOC113417192</name>
</gene>
<dbReference type="PANTHER" id="PTHR46861:SF1">
    <property type="entry name" value="TUMOR NECROSIS FACTOR RECEPTOR SUPERFAMILY MEMBER 1A"/>
    <property type="match status" value="1"/>
</dbReference>
<keyword evidence="3" id="KW-0677">Repeat</keyword>
<dbReference type="InterPro" id="IPR052493">
    <property type="entry name" value="TNFRSF1A"/>
</dbReference>
<dbReference type="Proteomes" id="UP000504612">
    <property type="component" value="Unplaced"/>
</dbReference>
<dbReference type="InterPro" id="IPR033993">
    <property type="entry name" value="TNFRSF1A_N"/>
</dbReference>
<evidence type="ECO:0000259" key="10">
    <source>
        <dbReference type="PROSITE" id="PS50050"/>
    </source>
</evidence>
<dbReference type="GO" id="GO:0043235">
    <property type="term" value="C:receptor complex"/>
    <property type="evidence" value="ECO:0007669"/>
    <property type="project" value="TreeGrafter"/>
</dbReference>
<feature type="domain" description="Death" evidence="9">
    <location>
        <begin position="327"/>
        <end position="410"/>
    </location>
</feature>
<dbReference type="KEGG" id="nss:113417192"/>
<evidence type="ECO:0000259" key="9">
    <source>
        <dbReference type="PROSITE" id="PS50017"/>
    </source>
</evidence>
<feature type="domain" description="TNFR-Cys" evidence="10">
    <location>
        <begin position="99"/>
        <end position="143"/>
    </location>
</feature>
<dbReference type="GO" id="GO:0005031">
    <property type="term" value="F:tumor necrosis factor receptor activity"/>
    <property type="evidence" value="ECO:0007669"/>
    <property type="project" value="TreeGrafter"/>
</dbReference>
<sequence length="413" mass="46992">MIPLGFFQVLIIPVNLILIQWRIGESLAISLISEPRRIHGVLAEKHTFDHSSGRERRDIQCQVGHYLHPNGTHCCIKCHKGTYLSEHCSGSDKAPTCSVCREGEYMPTQNSSPKCFACQPCRTNTGFQQITKSNCTKWENTVCGCYSNQYKTTRNAEFVCKNCSDCHNGKIRQDCTPDSDTICECHRGFFLKEDQNECLPCSSCDKEECKEHCETGRVIKSPSNSKELIYVLSFLTIIFAVGFAVFIIKAIKKYFPERQCFSSCTSDQQSKKQLASKTTDKTKNSLLDIKEEMILGTMQVLPLSQAQGQELPDCIKSARETRISDSPVVLYAVMDAVPVLRWKEFMRYLGLSENTIDRIFFDHRHARDAQYETLKEWRLLANHDATMERISQVLSKMDLSGCIEEIQEALAKQ</sequence>
<dbReference type="SMART" id="SM00208">
    <property type="entry name" value="TNFR"/>
    <property type="match status" value="3"/>
</dbReference>
<dbReference type="Gene3D" id="2.10.50.10">
    <property type="entry name" value="Tumor Necrosis Factor Receptor, subunit A, domain 2"/>
    <property type="match status" value="2"/>
</dbReference>
<reference evidence="12" key="1">
    <citation type="submission" date="2025-08" db="UniProtKB">
        <authorList>
            <consortium name="RefSeq"/>
        </authorList>
    </citation>
    <scope>IDENTIFICATION</scope>
</reference>
<evidence type="ECO:0000256" key="8">
    <source>
        <dbReference type="SAM" id="SignalP"/>
    </source>
</evidence>
<feature type="repeat" description="TNFR-Cys" evidence="6">
    <location>
        <begin position="144"/>
        <end position="183"/>
    </location>
</feature>
<dbReference type="PANTHER" id="PTHR46861">
    <property type="entry name" value="TUMOR NECROSIS FACTOR RECEPTOR SUPERFAMILY MEMBER 1A"/>
    <property type="match status" value="1"/>
</dbReference>
<feature type="disulfide bond" evidence="6">
    <location>
        <begin position="100"/>
        <end position="115"/>
    </location>
</feature>
<feature type="transmembrane region" description="Helical" evidence="7">
    <location>
        <begin position="228"/>
        <end position="248"/>
    </location>
</feature>
<feature type="chain" id="PRO_5027076336" evidence="8">
    <location>
        <begin position="29"/>
        <end position="413"/>
    </location>
</feature>
<dbReference type="PROSITE" id="PS50050">
    <property type="entry name" value="TNFR_NGFR_2"/>
    <property type="match status" value="2"/>
</dbReference>
<dbReference type="AlphaFoldDB" id="A0A6J1UK05"/>
<dbReference type="Pfam" id="PF00531">
    <property type="entry name" value="Death"/>
    <property type="match status" value="1"/>
</dbReference>
<name>A0A6J1UK05_9SAUR</name>
<protein>
    <submittedName>
        <fullName evidence="12">Tumor necrosis factor receptor superfamily member 1A-like</fullName>
    </submittedName>
</protein>
<evidence type="ECO:0000256" key="2">
    <source>
        <dbReference type="ARBA" id="ARBA00022729"/>
    </source>
</evidence>
<evidence type="ECO:0000313" key="12">
    <source>
        <dbReference type="RefSeq" id="XP_026531227.1"/>
    </source>
</evidence>
<dbReference type="InterPro" id="IPR011029">
    <property type="entry name" value="DEATH-like_dom_sf"/>
</dbReference>